<accession>A0A1C7M271</accession>
<organism evidence="1 2">
    <name type="scientific">Grifola frondosa</name>
    <name type="common">Maitake</name>
    <name type="synonym">Polyporus frondosus</name>
    <dbReference type="NCBI Taxonomy" id="5627"/>
    <lineage>
        <taxon>Eukaryota</taxon>
        <taxon>Fungi</taxon>
        <taxon>Dikarya</taxon>
        <taxon>Basidiomycota</taxon>
        <taxon>Agaricomycotina</taxon>
        <taxon>Agaricomycetes</taxon>
        <taxon>Polyporales</taxon>
        <taxon>Grifolaceae</taxon>
        <taxon>Grifola</taxon>
    </lineage>
</organism>
<comment type="caution">
    <text evidence="1">The sequence shown here is derived from an EMBL/GenBank/DDBJ whole genome shotgun (WGS) entry which is preliminary data.</text>
</comment>
<dbReference type="EMBL" id="LUGG01000013">
    <property type="protein sequence ID" value="OBZ70587.1"/>
    <property type="molecule type" value="Genomic_DNA"/>
</dbReference>
<evidence type="ECO:0000313" key="1">
    <source>
        <dbReference type="EMBL" id="OBZ70587.1"/>
    </source>
</evidence>
<protein>
    <submittedName>
        <fullName evidence="1">Uncharacterized protein</fullName>
    </submittedName>
</protein>
<sequence>MVGSGELSAQPMQNAVDLPPSSVYATHSVGGNSGPSSAGNCFALFVARALTSIVLQFYTFGLLARIDDPGVESVPSDPAVLPKRCDRAAECANPDIRSLHLHVPSGQPKNHAP</sequence>
<keyword evidence="2" id="KW-1185">Reference proteome</keyword>
<gene>
    <name evidence="1" type="ORF">A0H81_09179</name>
</gene>
<reference evidence="1 2" key="1">
    <citation type="submission" date="2016-03" db="EMBL/GenBank/DDBJ databases">
        <title>Whole genome sequencing of Grifola frondosa 9006-11.</title>
        <authorList>
            <person name="Min B."/>
            <person name="Park H."/>
            <person name="Kim J.-G."/>
            <person name="Cho H."/>
            <person name="Oh Y.-L."/>
            <person name="Kong W.-S."/>
            <person name="Choi I.-G."/>
        </authorList>
    </citation>
    <scope>NUCLEOTIDE SEQUENCE [LARGE SCALE GENOMIC DNA]</scope>
    <source>
        <strain evidence="1 2">9006-11</strain>
    </source>
</reference>
<proteinExistence type="predicted"/>
<dbReference type="AlphaFoldDB" id="A0A1C7M271"/>
<name>A0A1C7M271_GRIFR</name>
<evidence type="ECO:0000313" key="2">
    <source>
        <dbReference type="Proteomes" id="UP000092993"/>
    </source>
</evidence>
<dbReference type="Proteomes" id="UP000092993">
    <property type="component" value="Unassembled WGS sequence"/>
</dbReference>